<evidence type="ECO:0000313" key="1">
    <source>
        <dbReference type="EMBL" id="USW57724.1"/>
    </source>
</evidence>
<protein>
    <submittedName>
        <fullName evidence="1">Uncharacterized protein</fullName>
    </submittedName>
</protein>
<accession>A0A9Q9AYG2</accession>
<keyword evidence="2" id="KW-1185">Reference proteome</keyword>
<reference evidence="1" key="1">
    <citation type="submission" date="2022-06" db="EMBL/GenBank/DDBJ databases">
        <title>Complete genome sequences of two strains of the flax pathogen Septoria linicola.</title>
        <authorList>
            <person name="Lapalu N."/>
            <person name="Simon A."/>
            <person name="Demenou B."/>
            <person name="Paumier D."/>
            <person name="Guillot M.-P."/>
            <person name="Gout L."/>
            <person name="Valade R."/>
        </authorList>
    </citation>
    <scope>NUCLEOTIDE SEQUENCE</scope>
    <source>
        <strain evidence="1">SE15195</strain>
    </source>
</reference>
<dbReference type="Proteomes" id="UP001056384">
    <property type="component" value="Chromosome 10"/>
</dbReference>
<dbReference type="AlphaFoldDB" id="A0A9Q9AYG2"/>
<sequence>MKRKPPSAAQMQNYSLLKFAMADVAETSNKISRDANATINAQTPQDLKELLENLTGDVGTKFLIVLHLYSPLLEEGWDIIETKDWQEKAGRGRKVIDPMYALWATAIREVALPPLFSIRAPDLQLEFVFDILRPSHMASFFPAEFEYRGLHRITSLLKHKFKSVGTLSATLQNAPCWCKLAETEKHIALPKNQSHPVTRESHGRDGIQWIKGPLAGSGTPQFRIWRQPATIRREAED</sequence>
<dbReference type="EMBL" id="CP099427">
    <property type="protein sequence ID" value="USW57724.1"/>
    <property type="molecule type" value="Genomic_DNA"/>
</dbReference>
<organism evidence="1 2">
    <name type="scientific">Septoria linicola</name>
    <dbReference type="NCBI Taxonomy" id="215465"/>
    <lineage>
        <taxon>Eukaryota</taxon>
        <taxon>Fungi</taxon>
        <taxon>Dikarya</taxon>
        <taxon>Ascomycota</taxon>
        <taxon>Pezizomycotina</taxon>
        <taxon>Dothideomycetes</taxon>
        <taxon>Dothideomycetidae</taxon>
        <taxon>Mycosphaerellales</taxon>
        <taxon>Mycosphaerellaceae</taxon>
        <taxon>Septoria</taxon>
    </lineage>
</organism>
<name>A0A9Q9AYG2_9PEZI</name>
<gene>
    <name evidence="1" type="ORF">Slin15195_G110430</name>
</gene>
<evidence type="ECO:0000313" key="2">
    <source>
        <dbReference type="Proteomes" id="UP001056384"/>
    </source>
</evidence>
<proteinExistence type="predicted"/>